<reference evidence="1 2" key="1">
    <citation type="submission" date="2021-06" db="EMBL/GenBank/DDBJ databases">
        <title>Caerostris extrusa draft genome.</title>
        <authorList>
            <person name="Kono N."/>
            <person name="Arakawa K."/>
        </authorList>
    </citation>
    <scope>NUCLEOTIDE SEQUENCE [LARGE SCALE GENOMIC DNA]</scope>
</reference>
<evidence type="ECO:0000313" key="2">
    <source>
        <dbReference type="Proteomes" id="UP001054945"/>
    </source>
</evidence>
<organism evidence="1 2">
    <name type="scientific">Caerostris extrusa</name>
    <name type="common">Bark spider</name>
    <name type="synonym">Caerostris bankana</name>
    <dbReference type="NCBI Taxonomy" id="172846"/>
    <lineage>
        <taxon>Eukaryota</taxon>
        <taxon>Metazoa</taxon>
        <taxon>Ecdysozoa</taxon>
        <taxon>Arthropoda</taxon>
        <taxon>Chelicerata</taxon>
        <taxon>Arachnida</taxon>
        <taxon>Araneae</taxon>
        <taxon>Araneomorphae</taxon>
        <taxon>Entelegynae</taxon>
        <taxon>Araneoidea</taxon>
        <taxon>Araneidae</taxon>
        <taxon>Caerostris</taxon>
    </lineage>
</organism>
<comment type="caution">
    <text evidence="1">The sequence shown here is derived from an EMBL/GenBank/DDBJ whole genome shotgun (WGS) entry which is preliminary data.</text>
</comment>
<dbReference type="EMBL" id="BPLR01001888">
    <property type="protein sequence ID" value="GIX67570.1"/>
    <property type="molecule type" value="Genomic_DNA"/>
</dbReference>
<accession>A0AAV4M5R9</accession>
<proteinExistence type="predicted"/>
<sequence length="123" mass="13399">MESIATGSVSLIKKLSKPSPFFEIKRNLRGHLSMADAREIIETSPPLLQLNFLAPQNPPFVKEKCNIYASAVTLPCTLSKRGEGRFLAEISITRTPLGAFVLVVIATGKGKESAYATKPRVLN</sequence>
<gene>
    <name evidence="1" type="ORF">CEXT_112071</name>
</gene>
<name>A0AAV4M5R9_CAEEX</name>
<dbReference type="Proteomes" id="UP001054945">
    <property type="component" value="Unassembled WGS sequence"/>
</dbReference>
<keyword evidence="2" id="KW-1185">Reference proteome</keyword>
<dbReference type="AlphaFoldDB" id="A0AAV4M5R9"/>
<evidence type="ECO:0000313" key="1">
    <source>
        <dbReference type="EMBL" id="GIX67570.1"/>
    </source>
</evidence>
<protein>
    <submittedName>
        <fullName evidence="1">Uncharacterized protein</fullName>
    </submittedName>
</protein>